<dbReference type="EMBL" id="JAOTIF010000020">
    <property type="protein sequence ID" value="MCU7551348.1"/>
    <property type="molecule type" value="Genomic_DNA"/>
</dbReference>
<name>A0A9X3BJL0_9BACT</name>
<sequence>MVETPEMVGSKVLVLSAMTDDVMLGNCSEATFRKYIVYMTLARLLGTLLAQLIFLPSADLLAFIATMM</sequence>
<feature type="transmembrane region" description="Helical" evidence="1">
    <location>
        <begin position="41"/>
        <end position="65"/>
    </location>
</feature>
<keyword evidence="1" id="KW-1133">Transmembrane helix</keyword>
<keyword evidence="3" id="KW-1185">Reference proteome</keyword>
<reference evidence="2" key="2">
    <citation type="submission" date="2023-04" db="EMBL/GenBank/DDBJ databases">
        <title>Paracnuella aquatica gen. nov., sp. nov., a member of the family Chitinophagaceae isolated from a hot spring.</title>
        <authorList>
            <person name="Wang C."/>
        </authorList>
    </citation>
    <scope>NUCLEOTIDE SEQUENCE</scope>
    <source>
        <strain evidence="2">LB-8</strain>
    </source>
</reference>
<gene>
    <name evidence="2" type="ORF">OCK74_19660</name>
</gene>
<organism evidence="2 3">
    <name type="scientific">Paraflavisolibacter caeni</name>
    <dbReference type="NCBI Taxonomy" id="2982496"/>
    <lineage>
        <taxon>Bacteria</taxon>
        <taxon>Pseudomonadati</taxon>
        <taxon>Bacteroidota</taxon>
        <taxon>Chitinophagia</taxon>
        <taxon>Chitinophagales</taxon>
        <taxon>Chitinophagaceae</taxon>
        <taxon>Paraflavisolibacter</taxon>
    </lineage>
</organism>
<reference evidence="2" key="1">
    <citation type="submission" date="2022-09" db="EMBL/GenBank/DDBJ databases">
        <authorList>
            <person name="Yuan C."/>
            <person name="Ke Z."/>
        </authorList>
    </citation>
    <scope>NUCLEOTIDE SEQUENCE</scope>
    <source>
        <strain evidence="2">LB-8</strain>
    </source>
</reference>
<dbReference type="Pfam" id="PF10997">
    <property type="entry name" value="Amj"/>
    <property type="match status" value="1"/>
</dbReference>
<evidence type="ECO:0000313" key="3">
    <source>
        <dbReference type="Proteomes" id="UP001155483"/>
    </source>
</evidence>
<evidence type="ECO:0000256" key="1">
    <source>
        <dbReference type="SAM" id="Phobius"/>
    </source>
</evidence>
<dbReference type="AlphaFoldDB" id="A0A9X3BJL0"/>
<dbReference type="InterPro" id="IPR021260">
    <property type="entry name" value="Amj"/>
</dbReference>
<comment type="caution">
    <text evidence="2">The sequence shown here is derived from an EMBL/GenBank/DDBJ whole genome shotgun (WGS) entry which is preliminary data.</text>
</comment>
<accession>A0A9X3BJL0</accession>
<keyword evidence="1" id="KW-0472">Membrane</keyword>
<keyword evidence="1" id="KW-0812">Transmembrane</keyword>
<proteinExistence type="predicted"/>
<dbReference type="RefSeq" id="WP_279298787.1">
    <property type="nucleotide sequence ID" value="NZ_JAOTIF010000020.1"/>
</dbReference>
<evidence type="ECO:0000313" key="2">
    <source>
        <dbReference type="EMBL" id="MCU7551348.1"/>
    </source>
</evidence>
<dbReference type="Proteomes" id="UP001155483">
    <property type="component" value="Unassembled WGS sequence"/>
</dbReference>
<protein>
    <submittedName>
        <fullName evidence="2">Lipid II flippase Amj family protein</fullName>
    </submittedName>
</protein>